<dbReference type="Proteomes" id="UP000326380">
    <property type="component" value="Unassembled WGS sequence"/>
</dbReference>
<accession>A0A7L5A0I5</accession>
<feature type="compositionally biased region" description="Basic and acidic residues" evidence="1">
    <location>
        <begin position="36"/>
        <end position="63"/>
    </location>
</feature>
<dbReference type="RefSeq" id="WP_151078819.1">
    <property type="nucleotide sequence ID" value="NZ_CP047647.1"/>
</dbReference>
<dbReference type="EMBL" id="VTWU01000003">
    <property type="protein sequence ID" value="KAA9333398.1"/>
    <property type="molecule type" value="Genomic_DNA"/>
</dbReference>
<feature type="region of interest" description="Disordered" evidence="1">
    <location>
        <begin position="36"/>
        <end position="70"/>
    </location>
</feature>
<organism evidence="2 3">
    <name type="scientific">Hymenobacter busanensis</name>
    <dbReference type="NCBI Taxonomy" id="2607656"/>
    <lineage>
        <taxon>Bacteria</taxon>
        <taxon>Pseudomonadati</taxon>
        <taxon>Bacteroidota</taxon>
        <taxon>Cytophagia</taxon>
        <taxon>Cytophagales</taxon>
        <taxon>Hymenobacteraceae</taxon>
        <taxon>Hymenobacter</taxon>
    </lineage>
</organism>
<evidence type="ECO:0000256" key="1">
    <source>
        <dbReference type="SAM" id="MobiDB-lite"/>
    </source>
</evidence>
<proteinExistence type="predicted"/>
<dbReference type="AlphaFoldDB" id="A0A7L5A0I5"/>
<sequence>MATKRYKLQLGQAPAETVGQEVIDALKQNRTLHKYDVTELPAEKEAAKPSDLRPESGEGEKSAKKNTPAA</sequence>
<gene>
    <name evidence="2" type="ORF">F0P96_10540</name>
</gene>
<evidence type="ECO:0000313" key="2">
    <source>
        <dbReference type="EMBL" id="KAA9333398.1"/>
    </source>
</evidence>
<evidence type="ECO:0000313" key="3">
    <source>
        <dbReference type="Proteomes" id="UP000326380"/>
    </source>
</evidence>
<comment type="caution">
    <text evidence="2">The sequence shown here is derived from an EMBL/GenBank/DDBJ whole genome shotgun (WGS) entry which is preliminary data.</text>
</comment>
<name>A0A7L5A0I5_9BACT</name>
<protein>
    <submittedName>
        <fullName evidence="2">Uncharacterized protein</fullName>
    </submittedName>
</protein>
<reference evidence="2 3" key="1">
    <citation type="submission" date="2019-09" db="EMBL/GenBank/DDBJ databases">
        <title>Genome sequence of Hymenobacter sp. M3.</title>
        <authorList>
            <person name="Srinivasan S."/>
        </authorList>
    </citation>
    <scope>NUCLEOTIDE SEQUENCE [LARGE SCALE GENOMIC DNA]</scope>
    <source>
        <strain evidence="2 3">M3</strain>
    </source>
</reference>
<keyword evidence="3" id="KW-1185">Reference proteome</keyword>